<evidence type="ECO:0000256" key="2">
    <source>
        <dbReference type="ARBA" id="ARBA00007165"/>
    </source>
</evidence>
<keyword evidence="4 6" id="KW-1133">Transmembrane helix</keyword>
<dbReference type="InterPro" id="IPR002994">
    <property type="entry name" value="Surf1/Shy1"/>
</dbReference>
<keyword evidence="5 6" id="KW-0472">Membrane</keyword>
<feature type="transmembrane region" description="Helical" evidence="6">
    <location>
        <begin position="39"/>
        <end position="61"/>
    </location>
</feature>
<comment type="subcellular location">
    <subcellularLocation>
        <location evidence="6">Cell membrane</location>
        <topology evidence="6">Multi-pass membrane protein</topology>
    </subcellularLocation>
    <subcellularLocation>
        <location evidence="1">Membrane</location>
    </subcellularLocation>
</comment>
<dbReference type="PANTHER" id="PTHR23427:SF2">
    <property type="entry name" value="SURFEIT LOCUS PROTEIN 1"/>
    <property type="match status" value="1"/>
</dbReference>
<comment type="caution">
    <text evidence="8">The sequence shown here is derived from an EMBL/GenBank/DDBJ whole genome shotgun (WGS) entry which is preliminary data.</text>
</comment>
<dbReference type="AlphaFoldDB" id="A0A2V3TZ09"/>
<dbReference type="PANTHER" id="PTHR23427">
    <property type="entry name" value="SURFEIT LOCUS PROTEIN"/>
    <property type="match status" value="1"/>
</dbReference>
<accession>A0A2V3TZ09</accession>
<dbReference type="InterPro" id="IPR045214">
    <property type="entry name" value="Surf1/Surf4"/>
</dbReference>
<evidence type="ECO:0000256" key="5">
    <source>
        <dbReference type="ARBA" id="ARBA00023136"/>
    </source>
</evidence>
<keyword evidence="3 6" id="KW-0812">Transmembrane</keyword>
<feature type="transmembrane region" description="Helical" evidence="6">
    <location>
        <begin position="244"/>
        <end position="265"/>
    </location>
</feature>
<dbReference type="Pfam" id="PF02104">
    <property type="entry name" value="SURF1"/>
    <property type="match status" value="1"/>
</dbReference>
<name>A0A2V3TZ09_9HYPH</name>
<keyword evidence="9" id="KW-1185">Reference proteome</keyword>
<evidence type="ECO:0000313" key="9">
    <source>
        <dbReference type="Proteomes" id="UP000248021"/>
    </source>
</evidence>
<dbReference type="CDD" id="cd06662">
    <property type="entry name" value="SURF1"/>
    <property type="match status" value="1"/>
</dbReference>
<dbReference type="Proteomes" id="UP000248021">
    <property type="component" value="Unassembled WGS sequence"/>
</dbReference>
<dbReference type="RefSeq" id="WP_245450117.1">
    <property type="nucleotide sequence ID" value="NZ_JAHBRY010000002.1"/>
</dbReference>
<protein>
    <recommendedName>
        <fullName evidence="6">SURF1-like protein</fullName>
    </recommendedName>
</protein>
<evidence type="ECO:0000256" key="4">
    <source>
        <dbReference type="ARBA" id="ARBA00022989"/>
    </source>
</evidence>
<comment type="similarity">
    <text evidence="2 6">Belongs to the SURF1 family.</text>
</comment>
<feature type="region of interest" description="Disordered" evidence="7">
    <location>
        <begin position="1"/>
        <end position="28"/>
    </location>
</feature>
<dbReference type="EMBL" id="QJJK01000012">
    <property type="protein sequence ID" value="PXW54089.1"/>
    <property type="molecule type" value="Genomic_DNA"/>
</dbReference>
<evidence type="ECO:0000256" key="6">
    <source>
        <dbReference type="RuleBase" id="RU363076"/>
    </source>
</evidence>
<keyword evidence="6" id="KW-1003">Cell membrane</keyword>
<organism evidence="8 9">
    <name type="scientific">Chelatococcus asaccharovorans</name>
    <dbReference type="NCBI Taxonomy" id="28210"/>
    <lineage>
        <taxon>Bacteria</taxon>
        <taxon>Pseudomonadati</taxon>
        <taxon>Pseudomonadota</taxon>
        <taxon>Alphaproteobacteria</taxon>
        <taxon>Hyphomicrobiales</taxon>
        <taxon>Chelatococcaceae</taxon>
        <taxon>Chelatococcus</taxon>
    </lineage>
</organism>
<sequence>MTGSPGTVMSPGLIDGERHPAGRGGSADTAVAVGHRSSWLLALLVIIALIGAAGFTALGIWQIERRAWKRDLIARVEGRIHAPAVTAPGPAAWPQISIANDEYRRVTAKGEFLNDRETLVQAVTALGGGYWVLTPFRTADGFTVLVNRGFVPPELRDPATRPTGQVGGETTVTGVLRLTEPKGALLRENDPAGDRWYSRDVAAIAKARHLPDAAPYFIDADRIVPPNPGPVGGLTVTAFSNNHLVYALTWFSLALMVLWAAAFVLHRDYRLRHQPAGTIN</sequence>
<reference evidence="8 9" key="1">
    <citation type="submission" date="2018-05" db="EMBL/GenBank/DDBJ databases">
        <title>Genomic Encyclopedia of Type Strains, Phase IV (KMG-IV): sequencing the most valuable type-strain genomes for metagenomic binning, comparative biology and taxonomic classification.</title>
        <authorList>
            <person name="Goeker M."/>
        </authorList>
    </citation>
    <scope>NUCLEOTIDE SEQUENCE [LARGE SCALE GENOMIC DNA]</scope>
    <source>
        <strain evidence="8 9">DSM 6462</strain>
    </source>
</reference>
<gene>
    <name evidence="8" type="ORF">C7450_112118</name>
</gene>
<proteinExistence type="inferred from homology"/>
<dbReference type="PROSITE" id="PS50895">
    <property type="entry name" value="SURF1"/>
    <property type="match status" value="1"/>
</dbReference>
<evidence type="ECO:0000256" key="7">
    <source>
        <dbReference type="SAM" id="MobiDB-lite"/>
    </source>
</evidence>
<evidence type="ECO:0000313" key="8">
    <source>
        <dbReference type="EMBL" id="PXW54089.1"/>
    </source>
</evidence>
<evidence type="ECO:0000256" key="3">
    <source>
        <dbReference type="ARBA" id="ARBA00022692"/>
    </source>
</evidence>
<evidence type="ECO:0000256" key="1">
    <source>
        <dbReference type="ARBA" id="ARBA00004370"/>
    </source>
</evidence>
<dbReference type="GO" id="GO:0005886">
    <property type="term" value="C:plasma membrane"/>
    <property type="evidence" value="ECO:0007669"/>
    <property type="project" value="UniProtKB-SubCell"/>
</dbReference>